<dbReference type="InterPro" id="IPR051426">
    <property type="entry name" value="Peflin/Sorcin_CaBP"/>
</dbReference>
<comment type="subcellular location">
    <subcellularLocation>
        <location evidence="1">Cytoplasm</location>
    </subcellularLocation>
</comment>
<evidence type="ECO:0000256" key="4">
    <source>
        <dbReference type="ARBA" id="ARBA00022737"/>
    </source>
</evidence>
<evidence type="ECO:0000313" key="9">
    <source>
        <dbReference type="Proteomes" id="UP000284706"/>
    </source>
</evidence>
<dbReference type="Gene3D" id="1.10.238.10">
    <property type="entry name" value="EF-hand"/>
    <property type="match status" value="1"/>
</dbReference>
<proteinExistence type="predicted"/>
<dbReference type="SUPFAM" id="SSF47473">
    <property type="entry name" value="EF-hand"/>
    <property type="match status" value="1"/>
</dbReference>
<dbReference type="InParanoid" id="A0A409Y7P8"/>
<sequence>MYNSAYTRQQPQYYPPPSRTPEPTYVGQRQSVGNYASFQQPYGPPPGADPQLWQWFASVDTDRSGSITVTELQSALVNGFDLDTVKMLMGIFDTDRNGTINFTGKDVPCGCYSFDFNYYQNLPVCGNIFRTGKTFSAILTATDLEQLRAESLQKP</sequence>
<dbReference type="OrthoDB" id="186625at2759"/>
<evidence type="ECO:0000256" key="6">
    <source>
        <dbReference type="SAM" id="MobiDB-lite"/>
    </source>
</evidence>
<keyword evidence="5" id="KW-0106">Calcium</keyword>
<dbReference type="InterPro" id="IPR011992">
    <property type="entry name" value="EF-hand-dom_pair"/>
</dbReference>
<dbReference type="GO" id="GO:0005737">
    <property type="term" value="C:cytoplasm"/>
    <property type="evidence" value="ECO:0007669"/>
    <property type="project" value="UniProtKB-SubCell"/>
</dbReference>
<dbReference type="GO" id="GO:0005509">
    <property type="term" value="F:calcium ion binding"/>
    <property type="evidence" value="ECO:0007669"/>
    <property type="project" value="InterPro"/>
</dbReference>
<comment type="caution">
    <text evidence="8">The sequence shown here is derived from an EMBL/GenBank/DDBJ whole genome shotgun (WGS) entry which is preliminary data.</text>
</comment>
<dbReference type="PANTHER" id="PTHR46212">
    <property type="entry name" value="PEFLIN"/>
    <property type="match status" value="1"/>
</dbReference>
<protein>
    <recommendedName>
        <fullName evidence="7">EF-hand domain-containing protein</fullName>
    </recommendedName>
</protein>
<keyword evidence="4" id="KW-0677">Repeat</keyword>
<dbReference type="GO" id="GO:0048306">
    <property type="term" value="F:calcium-dependent protein binding"/>
    <property type="evidence" value="ECO:0007669"/>
    <property type="project" value="UniProtKB-ARBA"/>
</dbReference>
<dbReference type="PROSITE" id="PS00018">
    <property type="entry name" value="EF_HAND_1"/>
    <property type="match status" value="1"/>
</dbReference>
<evidence type="ECO:0000256" key="2">
    <source>
        <dbReference type="ARBA" id="ARBA00022490"/>
    </source>
</evidence>
<reference evidence="8 9" key="1">
    <citation type="journal article" date="2018" name="Evol. Lett.">
        <title>Horizontal gene cluster transfer increased hallucinogenic mushroom diversity.</title>
        <authorList>
            <person name="Reynolds H.T."/>
            <person name="Vijayakumar V."/>
            <person name="Gluck-Thaler E."/>
            <person name="Korotkin H.B."/>
            <person name="Matheny P.B."/>
            <person name="Slot J.C."/>
        </authorList>
    </citation>
    <scope>NUCLEOTIDE SEQUENCE [LARGE SCALE GENOMIC DNA]</scope>
    <source>
        <strain evidence="8 9">SRW20</strain>
    </source>
</reference>
<keyword evidence="9" id="KW-1185">Reference proteome</keyword>
<dbReference type="Pfam" id="PF13499">
    <property type="entry name" value="EF-hand_7"/>
    <property type="match status" value="1"/>
</dbReference>
<gene>
    <name evidence="8" type="ORF">CVT26_014362</name>
</gene>
<dbReference type="PANTHER" id="PTHR46212:SF3">
    <property type="entry name" value="GH27120P"/>
    <property type="match status" value="1"/>
</dbReference>
<accession>A0A409Y7P8</accession>
<evidence type="ECO:0000256" key="5">
    <source>
        <dbReference type="ARBA" id="ARBA00022837"/>
    </source>
</evidence>
<dbReference type="InterPro" id="IPR018247">
    <property type="entry name" value="EF_Hand_1_Ca_BS"/>
</dbReference>
<dbReference type="Proteomes" id="UP000284706">
    <property type="component" value="Unassembled WGS sequence"/>
</dbReference>
<dbReference type="STRING" id="231916.A0A409Y7P8"/>
<evidence type="ECO:0000313" key="8">
    <source>
        <dbReference type="EMBL" id="PPQ99112.1"/>
    </source>
</evidence>
<dbReference type="PROSITE" id="PS50222">
    <property type="entry name" value="EF_HAND_2"/>
    <property type="match status" value="1"/>
</dbReference>
<organism evidence="8 9">
    <name type="scientific">Gymnopilus dilepis</name>
    <dbReference type="NCBI Taxonomy" id="231916"/>
    <lineage>
        <taxon>Eukaryota</taxon>
        <taxon>Fungi</taxon>
        <taxon>Dikarya</taxon>
        <taxon>Basidiomycota</taxon>
        <taxon>Agaricomycotina</taxon>
        <taxon>Agaricomycetes</taxon>
        <taxon>Agaricomycetidae</taxon>
        <taxon>Agaricales</taxon>
        <taxon>Agaricineae</taxon>
        <taxon>Hymenogastraceae</taxon>
        <taxon>Gymnopilus</taxon>
    </lineage>
</organism>
<dbReference type="InterPro" id="IPR002048">
    <property type="entry name" value="EF_hand_dom"/>
</dbReference>
<dbReference type="EMBL" id="NHYE01001079">
    <property type="protein sequence ID" value="PPQ99112.1"/>
    <property type="molecule type" value="Genomic_DNA"/>
</dbReference>
<name>A0A409Y7P8_9AGAR</name>
<dbReference type="AlphaFoldDB" id="A0A409Y7P8"/>
<evidence type="ECO:0000256" key="3">
    <source>
        <dbReference type="ARBA" id="ARBA00022723"/>
    </source>
</evidence>
<feature type="compositionally biased region" description="Low complexity" evidence="6">
    <location>
        <begin position="1"/>
        <end position="12"/>
    </location>
</feature>
<evidence type="ECO:0000259" key="7">
    <source>
        <dbReference type="PROSITE" id="PS50222"/>
    </source>
</evidence>
<feature type="domain" description="EF-hand" evidence="7">
    <location>
        <begin position="47"/>
        <end position="82"/>
    </location>
</feature>
<evidence type="ECO:0000256" key="1">
    <source>
        <dbReference type="ARBA" id="ARBA00004496"/>
    </source>
</evidence>
<keyword evidence="3" id="KW-0479">Metal-binding</keyword>
<feature type="region of interest" description="Disordered" evidence="6">
    <location>
        <begin position="1"/>
        <end position="27"/>
    </location>
</feature>
<keyword evidence="2" id="KW-0963">Cytoplasm</keyword>